<feature type="region of interest" description="Disordered" evidence="1">
    <location>
        <begin position="64"/>
        <end position="87"/>
    </location>
</feature>
<evidence type="ECO:0008006" key="4">
    <source>
        <dbReference type="Google" id="ProtNLM"/>
    </source>
</evidence>
<evidence type="ECO:0000313" key="2">
    <source>
        <dbReference type="EnsemblProtists" id="HpaP810498"/>
    </source>
</evidence>
<dbReference type="InParanoid" id="M4BVF6"/>
<accession>M4BVF6</accession>
<dbReference type="AlphaFoldDB" id="M4BVF6"/>
<evidence type="ECO:0000256" key="1">
    <source>
        <dbReference type="SAM" id="MobiDB-lite"/>
    </source>
</evidence>
<dbReference type="VEuPathDB" id="FungiDB:HpaG810498"/>
<dbReference type="Proteomes" id="UP000011713">
    <property type="component" value="Unassembled WGS sequence"/>
</dbReference>
<dbReference type="EMBL" id="JH597979">
    <property type="status" value="NOT_ANNOTATED_CDS"/>
    <property type="molecule type" value="Genomic_DNA"/>
</dbReference>
<protein>
    <recommendedName>
        <fullName evidence="4">RxLR effector candidate protein</fullName>
    </recommendedName>
</protein>
<keyword evidence="3" id="KW-1185">Reference proteome</keyword>
<reference evidence="3" key="1">
    <citation type="journal article" date="2010" name="Science">
        <title>Signatures of adaptation to obligate biotrophy in the Hyaloperonospora arabidopsidis genome.</title>
        <authorList>
            <person name="Baxter L."/>
            <person name="Tripathy S."/>
            <person name="Ishaque N."/>
            <person name="Boot N."/>
            <person name="Cabral A."/>
            <person name="Kemen E."/>
            <person name="Thines M."/>
            <person name="Ah-Fong A."/>
            <person name="Anderson R."/>
            <person name="Badejoko W."/>
            <person name="Bittner-Eddy P."/>
            <person name="Boore J.L."/>
            <person name="Chibucos M.C."/>
            <person name="Coates M."/>
            <person name="Dehal P."/>
            <person name="Delehaunty K."/>
            <person name="Dong S."/>
            <person name="Downton P."/>
            <person name="Dumas B."/>
            <person name="Fabro G."/>
            <person name="Fronick C."/>
            <person name="Fuerstenberg S.I."/>
            <person name="Fulton L."/>
            <person name="Gaulin E."/>
            <person name="Govers F."/>
            <person name="Hughes L."/>
            <person name="Humphray S."/>
            <person name="Jiang R.H."/>
            <person name="Judelson H."/>
            <person name="Kamoun S."/>
            <person name="Kyung K."/>
            <person name="Meijer H."/>
            <person name="Minx P."/>
            <person name="Morris P."/>
            <person name="Nelson J."/>
            <person name="Phuntumart V."/>
            <person name="Qutob D."/>
            <person name="Rehmany A."/>
            <person name="Rougon-Cardoso A."/>
            <person name="Ryden P."/>
            <person name="Torto-Alalibo T."/>
            <person name="Studholme D."/>
            <person name="Wang Y."/>
            <person name="Win J."/>
            <person name="Wood J."/>
            <person name="Clifton S.W."/>
            <person name="Rogers J."/>
            <person name="Van den Ackerveken G."/>
            <person name="Jones J.D."/>
            <person name="McDowell J.M."/>
            <person name="Beynon J."/>
            <person name="Tyler B.M."/>
        </authorList>
    </citation>
    <scope>NUCLEOTIDE SEQUENCE [LARGE SCALE GENOMIC DNA]</scope>
    <source>
        <strain evidence="3">Emoy2</strain>
    </source>
</reference>
<reference evidence="2" key="2">
    <citation type="submission" date="2015-06" db="UniProtKB">
        <authorList>
            <consortium name="EnsemblProtists"/>
        </authorList>
    </citation>
    <scope>IDENTIFICATION</scope>
    <source>
        <strain evidence="2">Emoy2</strain>
    </source>
</reference>
<evidence type="ECO:0000313" key="3">
    <source>
        <dbReference type="Proteomes" id="UP000011713"/>
    </source>
</evidence>
<dbReference type="EnsemblProtists" id="HpaT810498">
    <property type="protein sequence ID" value="HpaP810498"/>
    <property type="gene ID" value="HpaG810498"/>
</dbReference>
<name>M4BVF6_HYAAE</name>
<organism evidence="2 3">
    <name type="scientific">Hyaloperonospora arabidopsidis (strain Emoy2)</name>
    <name type="common">Downy mildew agent</name>
    <name type="synonym">Peronospora arabidopsidis</name>
    <dbReference type="NCBI Taxonomy" id="559515"/>
    <lineage>
        <taxon>Eukaryota</taxon>
        <taxon>Sar</taxon>
        <taxon>Stramenopiles</taxon>
        <taxon>Oomycota</taxon>
        <taxon>Peronosporomycetes</taxon>
        <taxon>Peronosporales</taxon>
        <taxon>Peronosporaceae</taxon>
        <taxon>Hyaloperonospora</taxon>
    </lineage>
</organism>
<feature type="region of interest" description="Disordered" evidence="1">
    <location>
        <begin position="18"/>
        <end position="41"/>
    </location>
</feature>
<sequence>MIRALHGCPLPNLRLRATSIKRRRPPKSRVTGPLTLGGKSPIVGPRLKGEAFLLLRALREAAQRANRKGGATTQTPRGGGYGNSDCHPSPSTYYSTSVFELLARSPSLTPEPHEANLPRT</sequence>
<dbReference type="HOGENOM" id="CLU_156212_0_0_1"/>
<proteinExistence type="predicted"/>